<evidence type="ECO:0000256" key="6">
    <source>
        <dbReference type="SAM" id="Phobius"/>
    </source>
</evidence>
<keyword evidence="4 6" id="KW-1133">Transmembrane helix</keyword>
<proteinExistence type="predicted"/>
<comment type="caution">
    <text evidence="8">The sequence shown here is derived from an EMBL/GenBank/DDBJ whole genome shotgun (WGS) entry which is preliminary data.</text>
</comment>
<comment type="subcellular location">
    <subcellularLocation>
        <location evidence="1">Cell membrane</location>
        <topology evidence="1">Multi-pass membrane protein</topology>
    </subcellularLocation>
</comment>
<sequence>MNTEYNPYSPPTGAIADYVDAQSLQVAGKGRRFGTLIIDYVGYYFIMFVIGIVIGIALGRQGVQTLGIGFWYLLAFAVLLGYYLFFEGIWQRTPGKFILGTVVVDLKGGKPSFGQILGRTFSRLIPFEAFSFFGQDGWHDSLPKTKVVMTRKG</sequence>
<feature type="transmembrane region" description="Helical" evidence="6">
    <location>
        <begin position="41"/>
        <end position="59"/>
    </location>
</feature>
<keyword evidence="5 6" id="KW-0472">Membrane</keyword>
<evidence type="ECO:0000313" key="9">
    <source>
        <dbReference type="Proteomes" id="UP001620409"/>
    </source>
</evidence>
<evidence type="ECO:0000259" key="7">
    <source>
        <dbReference type="Pfam" id="PF06271"/>
    </source>
</evidence>
<dbReference type="Pfam" id="PF06271">
    <property type="entry name" value="RDD"/>
    <property type="match status" value="1"/>
</dbReference>
<evidence type="ECO:0000256" key="5">
    <source>
        <dbReference type="ARBA" id="ARBA00023136"/>
    </source>
</evidence>
<reference evidence="8 9" key="1">
    <citation type="submission" date="2020-10" db="EMBL/GenBank/DDBJ databases">
        <title>Phylogeny of dyella-like bacteria.</title>
        <authorList>
            <person name="Fu J."/>
        </authorList>
    </citation>
    <scope>NUCLEOTIDE SEQUENCE [LARGE SCALE GENOMIC DNA]</scope>
    <source>
        <strain evidence="8 9">DHG40</strain>
    </source>
</reference>
<protein>
    <submittedName>
        <fullName evidence="8">RDD family protein</fullName>
    </submittedName>
</protein>
<accession>A0ABW8IQP3</accession>
<feature type="transmembrane region" description="Helical" evidence="6">
    <location>
        <begin position="65"/>
        <end position="86"/>
    </location>
</feature>
<gene>
    <name evidence="8" type="ORF">ISP18_18320</name>
</gene>
<organism evidence="8 9">
    <name type="scientific">Dyella humi</name>
    <dbReference type="NCBI Taxonomy" id="1770547"/>
    <lineage>
        <taxon>Bacteria</taxon>
        <taxon>Pseudomonadati</taxon>
        <taxon>Pseudomonadota</taxon>
        <taxon>Gammaproteobacteria</taxon>
        <taxon>Lysobacterales</taxon>
        <taxon>Rhodanobacteraceae</taxon>
        <taxon>Dyella</taxon>
    </lineage>
</organism>
<keyword evidence="2" id="KW-1003">Cell membrane</keyword>
<evidence type="ECO:0000256" key="3">
    <source>
        <dbReference type="ARBA" id="ARBA00022692"/>
    </source>
</evidence>
<dbReference type="InterPro" id="IPR010432">
    <property type="entry name" value="RDD"/>
</dbReference>
<keyword evidence="9" id="KW-1185">Reference proteome</keyword>
<dbReference type="InterPro" id="IPR051791">
    <property type="entry name" value="Pra-immunoreactive"/>
</dbReference>
<dbReference type="PANTHER" id="PTHR36115:SF4">
    <property type="entry name" value="MEMBRANE PROTEIN"/>
    <property type="match status" value="1"/>
</dbReference>
<dbReference type="Proteomes" id="UP001620409">
    <property type="component" value="Unassembled WGS sequence"/>
</dbReference>
<dbReference type="PANTHER" id="PTHR36115">
    <property type="entry name" value="PROLINE-RICH ANTIGEN HOMOLOG-RELATED"/>
    <property type="match status" value="1"/>
</dbReference>
<dbReference type="RefSeq" id="WP_380015554.1">
    <property type="nucleotide sequence ID" value="NZ_JADIKI010000023.1"/>
</dbReference>
<dbReference type="EMBL" id="JADIKI010000023">
    <property type="protein sequence ID" value="MFK2856569.1"/>
    <property type="molecule type" value="Genomic_DNA"/>
</dbReference>
<evidence type="ECO:0000256" key="2">
    <source>
        <dbReference type="ARBA" id="ARBA00022475"/>
    </source>
</evidence>
<evidence type="ECO:0000313" key="8">
    <source>
        <dbReference type="EMBL" id="MFK2856569.1"/>
    </source>
</evidence>
<name>A0ABW8IQP3_9GAMM</name>
<feature type="domain" description="RDD" evidence="7">
    <location>
        <begin position="27"/>
        <end position="133"/>
    </location>
</feature>
<evidence type="ECO:0000256" key="4">
    <source>
        <dbReference type="ARBA" id="ARBA00022989"/>
    </source>
</evidence>
<keyword evidence="3 6" id="KW-0812">Transmembrane</keyword>
<evidence type="ECO:0000256" key="1">
    <source>
        <dbReference type="ARBA" id="ARBA00004651"/>
    </source>
</evidence>